<accession>A0A0R3QSM0</accession>
<gene>
    <name evidence="1" type="ORF">BTMF_LOCUS8754</name>
</gene>
<evidence type="ECO:0000313" key="1">
    <source>
        <dbReference type="EMBL" id="VDO29313.1"/>
    </source>
</evidence>
<dbReference type="WBParaSite" id="BTMF_0001072201-mRNA-1">
    <property type="protein sequence ID" value="BTMF_0001072201-mRNA-1"/>
    <property type="gene ID" value="BTMF_0001072201"/>
</dbReference>
<dbReference type="EMBL" id="UZAG01016577">
    <property type="protein sequence ID" value="VDO29313.1"/>
    <property type="molecule type" value="Genomic_DNA"/>
</dbReference>
<evidence type="ECO:0000313" key="3">
    <source>
        <dbReference type="WBParaSite" id="BTMF_0001072201-mRNA-1"/>
    </source>
</evidence>
<reference evidence="3" key="1">
    <citation type="submission" date="2017-02" db="UniProtKB">
        <authorList>
            <consortium name="WormBaseParasite"/>
        </authorList>
    </citation>
    <scope>IDENTIFICATION</scope>
</reference>
<keyword evidence="2" id="KW-1185">Reference proteome</keyword>
<protein>
    <submittedName>
        <fullName evidence="1 3">Uncharacterized protein</fullName>
    </submittedName>
</protein>
<organism evidence="3">
    <name type="scientific">Brugia timori</name>
    <dbReference type="NCBI Taxonomy" id="42155"/>
    <lineage>
        <taxon>Eukaryota</taxon>
        <taxon>Metazoa</taxon>
        <taxon>Ecdysozoa</taxon>
        <taxon>Nematoda</taxon>
        <taxon>Chromadorea</taxon>
        <taxon>Rhabditida</taxon>
        <taxon>Spirurina</taxon>
        <taxon>Spiruromorpha</taxon>
        <taxon>Filarioidea</taxon>
        <taxon>Onchocercidae</taxon>
        <taxon>Brugia</taxon>
    </lineage>
</organism>
<dbReference type="Proteomes" id="UP000280834">
    <property type="component" value="Unassembled WGS sequence"/>
</dbReference>
<name>A0A0R3QSM0_9BILA</name>
<evidence type="ECO:0000313" key="2">
    <source>
        <dbReference type="Proteomes" id="UP000280834"/>
    </source>
</evidence>
<sequence>MLLIIINLKKLGTEITNLGRNKLVNKRKMKLMST</sequence>
<proteinExistence type="predicted"/>
<reference evidence="1 2" key="2">
    <citation type="submission" date="2018-11" db="EMBL/GenBank/DDBJ databases">
        <authorList>
            <consortium name="Pathogen Informatics"/>
        </authorList>
    </citation>
    <scope>NUCLEOTIDE SEQUENCE [LARGE SCALE GENOMIC DNA]</scope>
</reference>
<dbReference type="AlphaFoldDB" id="A0A0R3QSM0"/>